<dbReference type="Pfam" id="PF08774">
    <property type="entry name" value="VRR_NUC"/>
    <property type="match status" value="1"/>
</dbReference>
<protein>
    <recommendedName>
        <fullName evidence="4">VRR-NUC domain-containing protein</fullName>
    </recommendedName>
</protein>
<dbReference type="SMART" id="SM00990">
    <property type="entry name" value="VRR_NUC"/>
    <property type="match status" value="1"/>
</dbReference>
<evidence type="ECO:0000256" key="3">
    <source>
        <dbReference type="ARBA" id="ARBA00022801"/>
    </source>
</evidence>
<dbReference type="Proteomes" id="UP000569951">
    <property type="component" value="Unassembled WGS sequence"/>
</dbReference>
<dbReference type="InterPro" id="IPR014883">
    <property type="entry name" value="VRR_NUC"/>
</dbReference>
<comment type="caution">
    <text evidence="5">The sequence shown here is derived from an EMBL/GenBank/DDBJ whole genome shotgun (WGS) entry which is preliminary data.</text>
</comment>
<evidence type="ECO:0000313" key="5">
    <source>
        <dbReference type="EMBL" id="MBB6099909.1"/>
    </source>
</evidence>
<name>A0A841I6P1_9DEIO</name>
<sequence>MKLISWCDQNTDLYPDLALIFAIPSGENRHVLNAIRLKAQGVRPGVPDLCLPVPSGPYHGLYIELKALGGRASKDQSAWIRRLSAAGYRAAVCKGWRAARDVILEYLAASQEQEQPGETEQV</sequence>
<reference evidence="5 6" key="1">
    <citation type="submission" date="2020-08" db="EMBL/GenBank/DDBJ databases">
        <title>Genomic Encyclopedia of Type Strains, Phase IV (KMG-IV): sequencing the most valuable type-strain genomes for metagenomic binning, comparative biology and taxonomic classification.</title>
        <authorList>
            <person name="Goeker M."/>
        </authorList>
    </citation>
    <scope>NUCLEOTIDE SEQUENCE [LARGE SCALE GENOMIC DNA]</scope>
    <source>
        <strain evidence="5 6">DSM 21458</strain>
    </source>
</reference>
<dbReference type="GO" id="GO:0016788">
    <property type="term" value="F:hydrolase activity, acting on ester bonds"/>
    <property type="evidence" value="ECO:0007669"/>
    <property type="project" value="InterPro"/>
</dbReference>
<evidence type="ECO:0000313" key="6">
    <source>
        <dbReference type="Proteomes" id="UP000569951"/>
    </source>
</evidence>
<comment type="cofactor">
    <cofactor evidence="1">
        <name>Mg(2+)</name>
        <dbReference type="ChEBI" id="CHEBI:18420"/>
    </cofactor>
</comment>
<dbReference type="InterPro" id="IPR011856">
    <property type="entry name" value="tRNA_endonuc-like_dom_sf"/>
</dbReference>
<feature type="domain" description="VRR-NUC" evidence="4">
    <location>
        <begin position="12"/>
        <end position="97"/>
    </location>
</feature>
<keyword evidence="2" id="KW-0540">Nuclease</keyword>
<evidence type="ECO:0000256" key="1">
    <source>
        <dbReference type="ARBA" id="ARBA00001946"/>
    </source>
</evidence>
<keyword evidence="6" id="KW-1185">Reference proteome</keyword>
<dbReference type="GO" id="GO:0004518">
    <property type="term" value="F:nuclease activity"/>
    <property type="evidence" value="ECO:0007669"/>
    <property type="project" value="UniProtKB-KW"/>
</dbReference>
<dbReference type="EMBL" id="JACHHG010000017">
    <property type="protein sequence ID" value="MBB6099909.1"/>
    <property type="molecule type" value="Genomic_DNA"/>
</dbReference>
<proteinExistence type="predicted"/>
<organism evidence="5 6">
    <name type="scientific">Deinobacterium chartae</name>
    <dbReference type="NCBI Taxonomy" id="521158"/>
    <lineage>
        <taxon>Bacteria</taxon>
        <taxon>Thermotogati</taxon>
        <taxon>Deinococcota</taxon>
        <taxon>Deinococci</taxon>
        <taxon>Deinococcales</taxon>
        <taxon>Deinococcaceae</taxon>
        <taxon>Deinobacterium</taxon>
    </lineage>
</organism>
<dbReference type="GO" id="GO:0003676">
    <property type="term" value="F:nucleic acid binding"/>
    <property type="evidence" value="ECO:0007669"/>
    <property type="project" value="InterPro"/>
</dbReference>
<accession>A0A841I6P1</accession>
<dbReference type="Gene3D" id="3.40.1350.10">
    <property type="match status" value="1"/>
</dbReference>
<evidence type="ECO:0000256" key="2">
    <source>
        <dbReference type="ARBA" id="ARBA00022722"/>
    </source>
</evidence>
<evidence type="ECO:0000259" key="4">
    <source>
        <dbReference type="SMART" id="SM00990"/>
    </source>
</evidence>
<gene>
    <name evidence="5" type="ORF">HNR42_003369</name>
</gene>
<keyword evidence="3" id="KW-0378">Hydrolase</keyword>
<dbReference type="AlphaFoldDB" id="A0A841I6P1"/>